<sequence length="98" mass="10574">MPVPLHSTPVSAGPPAPLPAGVTRCPQAGPQTTLENCCAVQVYLRPLDGGAPFSVIAWRDRPARVRPIGRPRITALRPGDWARWNGGVFVVDGIEVWR</sequence>
<gene>
    <name evidence="2" type="ORF">Pla123a_43190</name>
</gene>
<dbReference type="RefSeq" id="WP_146590768.1">
    <property type="nucleotide sequence ID" value="NZ_SJPO01000012.1"/>
</dbReference>
<dbReference type="AlphaFoldDB" id="A0A5C5XXU3"/>
<proteinExistence type="predicted"/>
<comment type="caution">
    <text evidence="2">The sequence shown here is derived from an EMBL/GenBank/DDBJ whole genome shotgun (WGS) entry which is preliminary data.</text>
</comment>
<organism evidence="2 3">
    <name type="scientific">Posidoniimonas polymericola</name>
    <dbReference type="NCBI Taxonomy" id="2528002"/>
    <lineage>
        <taxon>Bacteria</taxon>
        <taxon>Pseudomonadati</taxon>
        <taxon>Planctomycetota</taxon>
        <taxon>Planctomycetia</taxon>
        <taxon>Pirellulales</taxon>
        <taxon>Lacipirellulaceae</taxon>
        <taxon>Posidoniimonas</taxon>
    </lineage>
</organism>
<dbReference type="OrthoDB" id="296115at2"/>
<evidence type="ECO:0000256" key="1">
    <source>
        <dbReference type="SAM" id="MobiDB-lite"/>
    </source>
</evidence>
<reference evidence="2 3" key="1">
    <citation type="submission" date="2019-02" db="EMBL/GenBank/DDBJ databases">
        <title>Deep-cultivation of Planctomycetes and their phenomic and genomic characterization uncovers novel biology.</title>
        <authorList>
            <person name="Wiegand S."/>
            <person name="Jogler M."/>
            <person name="Boedeker C."/>
            <person name="Pinto D."/>
            <person name="Vollmers J."/>
            <person name="Rivas-Marin E."/>
            <person name="Kohn T."/>
            <person name="Peeters S.H."/>
            <person name="Heuer A."/>
            <person name="Rast P."/>
            <person name="Oberbeckmann S."/>
            <person name="Bunk B."/>
            <person name="Jeske O."/>
            <person name="Meyerdierks A."/>
            <person name="Storesund J.E."/>
            <person name="Kallscheuer N."/>
            <person name="Luecker S."/>
            <person name="Lage O.M."/>
            <person name="Pohl T."/>
            <person name="Merkel B.J."/>
            <person name="Hornburger P."/>
            <person name="Mueller R.-W."/>
            <person name="Bruemmer F."/>
            <person name="Labrenz M."/>
            <person name="Spormann A.M."/>
            <person name="Op Den Camp H."/>
            <person name="Overmann J."/>
            <person name="Amann R."/>
            <person name="Jetten M.S.M."/>
            <person name="Mascher T."/>
            <person name="Medema M.H."/>
            <person name="Devos D.P."/>
            <person name="Kaster A.-K."/>
            <person name="Ovreas L."/>
            <person name="Rohde M."/>
            <person name="Galperin M.Y."/>
            <person name="Jogler C."/>
        </authorList>
    </citation>
    <scope>NUCLEOTIDE SEQUENCE [LARGE SCALE GENOMIC DNA]</scope>
    <source>
        <strain evidence="2 3">Pla123a</strain>
    </source>
</reference>
<dbReference type="Proteomes" id="UP000318478">
    <property type="component" value="Unassembled WGS sequence"/>
</dbReference>
<keyword evidence="3" id="KW-1185">Reference proteome</keyword>
<dbReference type="EMBL" id="SJPO01000012">
    <property type="protein sequence ID" value="TWT67760.1"/>
    <property type="molecule type" value="Genomic_DNA"/>
</dbReference>
<accession>A0A5C5XXU3</accession>
<feature type="region of interest" description="Disordered" evidence="1">
    <location>
        <begin position="1"/>
        <end position="23"/>
    </location>
</feature>
<evidence type="ECO:0000313" key="3">
    <source>
        <dbReference type="Proteomes" id="UP000318478"/>
    </source>
</evidence>
<protein>
    <submittedName>
        <fullName evidence="2">Uncharacterized protein</fullName>
    </submittedName>
</protein>
<name>A0A5C5XXU3_9BACT</name>
<evidence type="ECO:0000313" key="2">
    <source>
        <dbReference type="EMBL" id="TWT67760.1"/>
    </source>
</evidence>